<feature type="coiled-coil region" evidence="1">
    <location>
        <begin position="60"/>
        <end position="137"/>
    </location>
</feature>
<dbReference type="EMBL" id="MN739771">
    <property type="protein sequence ID" value="QHT25547.1"/>
    <property type="molecule type" value="Genomic_DNA"/>
</dbReference>
<name>A0A6C0E8M2_9ZZZZ</name>
<proteinExistence type="predicted"/>
<keyword evidence="1" id="KW-0175">Coiled coil</keyword>
<evidence type="ECO:0000313" key="3">
    <source>
        <dbReference type="EMBL" id="QHU16989.1"/>
    </source>
</evidence>
<dbReference type="EMBL" id="MN740894">
    <property type="protein sequence ID" value="QHU16989.1"/>
    <property type="molecule type" value="Genomic_DNA"/>
</dbReference>
<evidence type="ECO:0000256" key="1">
    <source>
        <dbReference type="SAM" id="Coils"/>
    </source>
</evidence>
<accession>A0A6C0E8M2</accession>
<organism evidence="2">
    <name type="scientific">viral metagenome</name>
    <dbReference type="NCBI Taxonomy" id="1070528"/>
    <lineage>
        <taxon>unclassified sequences</taxon>
        <taxon>metagenomes</taxon>
        <taxon>organismal metagenomes</taxon>
    </lineage>
</organism>
<sequence length="261" mass="30856">MEQREEYKTLVNDVKKLRGDVDSAEKSFTNKKDQYNVLNKHVKILEEHLGLLKLNTAEIVSENKEELKDIQEELAEVVEKIEETNPLPPAVEEKLENKLDIDNELANKINNTINERLQQIEKENNKVKEELWELLLQLVEKVKIVLNTPNAEYFKVLTYNRNRNWNTFFKQAAFGPKTSEFLDAYKDVNSKITQNTYYKQLQNSNIDDEKEEFEFINKLKSEIDGLYKEYTGFLGKRFGYGGTRKTKKTKRNLRRRKSRRA</sequence>
<protein>
    <submittedName>
        <fullName evidence="2">Uncharacterized protein</fullName>
    </submittedName>
</protein>
<evidence type="ECO:0000313" key="2">
    <source>
        <dbReference type="EMBL" id="QHT25547.1"/>
    </source>
</evidence>
<reference evidence="2" key="1">
    <citation type="journal article" date="2020" name="Nature">
        <title>Giant virus diversity and host interactions through global metagenomics.</title>
        <authorList>
            <person name="Schulz F."/>
            <person name="Roux S."/>
            <person name="Paez-Espino D."/>
            <person name="Jungbluth S."/>
            <person name="Walsh D.A."/>
            <person name="Denef V.J."/>
            <person name="McMahon K.D."/>
            <person name="Konstantinidis K.T."/>
            <person name="Eloe-Fadrosh E.A."/>
            <person name="Kyrpides N.C."/>
            <person name="Woyke T."/>
        </authorList>
    </citation>
    <scope>NUCLEOTIDE SEQUENCE</scope>
    <source>
        <strain evidence="2">GVMAG-M-3300023179-152</strain>
        <strain evidence="3">GVMAG-S-3300012000-53</strain>
    </source>
</reference>
<dbReference type="AlphaFoldDB" id="A0A6C0E8M2"/>